<dbReference type="InterPro" id="IPR003595">
    <property type="entry name" value="Tyr_Pase_cat"/>
</dbReference>
<evidence type="ECO:0008006" key="5">
    <source>
        <dbReference type="Google" id="ProtNLM"/>
    </source>
</evidence>
<dbReference type="InterPro" id="IPR000242">
    <property type="entry name" value="PTP_cat"/>
</dbReference>
<evidence type="ECO:0000259" key="2">
    <source>
        <dbReference type="PROSITE" id="PS50056"/>
    </source>
</evidence>
<accession>A0A6A4ZN14</accession>
<reference evidence="3 4" key="1">
    <citation type="submission" date="2019-06" db="EMBL/GenBank/DDBJ databases">
        <title>Genomics analysis of Aphanomyces spp. identifies a new class of oomycete effector associated with host adaptation.</title>
        <authorList>
            <person name="Gaulin E."/>
        </authorList>
    </citation>
    <scope>NUCLEOTIDE SEQUENCE [LARGE SCALE GENOMIC DNA]</scope>
    <source>
        <strain evidence="3 4">E</strain>
    </source>
</reference>
<dbReference type="InterPro" id="IPR029021">
    <property type="entry name" value="Prot-tyrosine_phosphatase-like"/>
</dbReference>
<comment type="caution">
    <text evidence="3">The sequence shown here is derived from an EMBL/GenBank/DDBJ whole genome shotgun (WGS) entry which is preliminary data.</text>
</comment>
<dbReference type="AlphaFoldDB" id="A0A6A4ZN14"/>
<dbReference type="SUPFAM" id="SSF52799">
    <property type="entry name" value="(Phosphotyrosine protein) phosphatases II"/>
    <property type="match status" value="1"/>
</dbReference>
<dbReference type="PANTHER" id="PTHR19134:SF449">
    <property type="entry name" value="TYROSINE-PROTEIN PHOSPHATASE 1"/>
    <property type="match status" value="1"/>
</dbReference>
<dbReference type="PRINTS" id="PR00700">
    <property type="entry name" value="PRTYPHPHTASE"/>
</dbReference>
<dbReference type="InterPro" id="IPR000387">
    <property type="entry name" value="Tyr_Pase_dom"/>
</dbReference>
<dbReference type="SMART" id="SM00404">
    <property type="entry name" value="PTPc_motif"/>
    <property type="match status" value="1"/>
</dbReference>
<sequence>MLCLVHGLNSLPDGTATAADGVADGRPVVVHCSAGIGRSGTFIAIDIILRQLRAVSTTSDDQLHDALDVRGIVHRIRSERPGMVQTAEQYQMIYQYIRAVLAGQS</sequence>
<dbReference type="InterPro" id="IPR016130">
    <property type="entry name" value="Tyr_Pase_AS"/>
</dbReference>
<dbReference type="Proteomes" id="UP000469452">
    <property type="component" value="Unassembled WGS sequence"/>
</dbReference>
<dbReference type="VEuPathDB" id="FungiDB:H257_00487"/>
<feature type="domain" description="Tyrosine specific protein phosphatases" evidence="2">
    <location>
        <begin position="24"/>
        <end position="91"/>
    </location>
</feature>
<dbReference type="PROSITE" id="PS00383">
    <property type="entry name" value="TYR_PHOSPHATASE_1"/>
    <property type="match status" value="1"/>
</dbReference>
<organism evidence="3 4">
    <name type="scientific">Aphanomyces astaci</name>
    <name type="common">Crayfish plague agent</name>
    <dbReference type="NCBI Taxonomy" id="112090"/>
    <lineage>
        <taxon>Eukaryota</taxon>
        <taxon>Sar</taxon>
        <taxon>Stramenopiles</taxon>
        <taxon>Oomycota</taxon>
        <taxon>Saprolegniomycetes</taxon>
        <taxon>Saprolegniales</taxon>
        <taxon>Verrucalvaceae</taxon>
        <taxon>Aphanomyces</taxon>
    </lineage>
</organism>
<protein>
    <recommendedName>
        <fullName evidence="5">Tyrosine specific protein phosphatases domain-containing protein</fullName>
    </recommendedName>
</protein>
<dbReference type="PROSITE" id="PS50056">
    <property type="entry name" value="TYR_PHOSPHATASE_2"/>
    <property type="match status" value="1"/>
</dbReference>
<dbReference type="CDD" id="cd00047">
    <property type="entry name" value="PTPc"/>
    <property type="match status" value="1"/>
</dbReference>
<dbReference type="InterPro" id="IPR050348">
    <property type="entry name" value="Protein-Tyr_Phosphatase"/>
</dbReference>
<dbReference type="Pfam" id="PF00102">
    <property type="entry name" value="Y_phosphatase"/>
    <property type="match status" value="1"/>
</dbReference>
<dbReference type="Gene3D" id="3.90.190.10">
    <property type="entry name" value="Protein tyrosine phosphatase superfamily"/>
    <property type="match status" value="1"/>
</dbReference>
<name>A0A6A4ZN14_APHAT</name>
<proteinExistence type="predicted"/>
<dbReference type="GO" id="GO:0004725">
    <property type="term" value="F:protein tyrosine phosphatase activity"/>
    <property type="evidence" value="ECO:0007669"/>
    <property type="project" value="InterPro"/>
</dbReference>
<dbReference type="EMBL" id="VJMI01017606">
    <property type="protein sequence ID" value="KAF0713187.1"/>
    <property type="molecule type" value="Genomic_DNA"/>
</dbReference>
<gene>
    <name evidence="3" type="ORF">AaE_011847</name>
</gene>
<dbReference type="PROSITE" id="PS50055">
    <property type="entry name" value="TYR_PHOSPHATASE_PTP"/>
    <property type="match status" value="1"/>
</dbReference>
<evidence type="ECO:0000313" key="4">
    <source>
        <dbReference type="Proteomes" id="UP000469452"/>
    </source>
</evidence>
<evidence type="ECO:0000259" key="1">
    <source>
        <dbReference type="PROSITE" id="PS50055"/>
    </source>
</evidence>
<evidence type="ECO:0000313" key="3">
    <source>
        <dbReference type="EMBL" id="KAF0713187.1"/>
    </source>
</evidence>
<feature type="domain" description="Tyrosine-protein phosphatase" evidence="1">
    <location>
        <begin position="1"/>
        <end position="100"/>
    </location>
</feature>
<dbReference type="PANTHER" id="PTHR19134">
    <property type="entry name" value="RECEPTOR-TYPE TYROSINE-PROTEIN PHOSPHATASE"/>
    <property type="match status" value="1"/>
</dbReference>